<gene>
    <name evidence="1" type="primary">ORF222781</name>
</gene>
<organism evidence="1">
    <name type="scientific">Arion vulgaris</name>
    <dbReference type="NCBI Taxonomy" id="1028688"/>
    <lineage>
        <taxon>Eukaryota</taxon>
        <taxon>Metazoa</taxon>
        <taxon>Spiralia</taxon>
        <taxon>Lophotrochozoa</taxon>
        <taxon>Mollusca</taxon>
        <taxon>Gastropoda</taxon>
        <taxon>Heterobranchia</taxon>
        <taxon>Euthyneura</taxon>
        <taxon>Panpulmonata</taxon>
        <taxon>Eupulmonata</taxon>
        <taxon>Stylommatophora</taxon>
        <taxon>Helicina</taxon>
        <taxon>Arionoidea</taxon>
        <taxon>Arionidae</taxon>
        <taxon>Arion</taxon>
    </lineage>
</organism>
<proteinExistence type="predicted"/>
<accession>A0A0B7C6J8</accession>
<evidence type="ECO:0000313" key="1">
    <source>
        <dbReference type="EMBL" id="CEL00070.1"/>
    </source>
</evidence>
<protein>
    <submittedName>
        <fullName evidence="1">Uncharacterized protein</fullName>
    </submittedName>
</protein>
<sequence length="98" mass="11120">NFMFSPSRQSAWGTKHSEDGESTCAAFHCTSVVTISCLENVGTCLEHSRTQHNQHAVWEAETKHYLSCSIIEQHIEPTSLLSVRALWRHNLSNYHLPV</sequence>
<reference evidence="1" key="1">
    <citation type="submission" date="2014-12" db="EMBL/GenBank/DDBJ databases">
        <title>Insight into the proteome of Arion vulgaris.</title>
        <authorList>
            <person name="Aradska J."/>
            <person name="Bulat T."/>
            <person name="Smidak R."/>
            <person name="Sarate P."/>
            <person name="Gangsoo J."/>
            <person name="Sialana F."/>
            <person name="Bilban M."/>
            <person name="Lubec G."/>
        </authorList>
    </citation>
    <scope>NUCLEOTIDE SEQUENCE</scope>
    <source>
        <tissue evidence="1">Skin</tissue>
    </source>
</reference>
<dbReference type="AlphaFoldDB" id="A0A0B7C6J8"/>
<dbReference type="EMBL" id="HACG01053199">
    <property type="protein sequence ID" value="CEL00070.1"/>
    <property type="molecule type" value="Transcribed_RNA"/>
</dbReference>
<feature type="non-terminal residue" evidence="1">
    <location>
        <position position="1"/>
    </location>
</feature>
<name>A0A0B7C6J8_9EUPU</name>
<feature type="non-terminal residue" evidence="1">
    <location>
        <position position="98"/>
    </location>
</feature>